<accession>A0A1I1UE94</accession>
<sequence length="145" mass="16046">MSTSKQSATPQEIDDMEDRMGSIEQLDFSDRQDEREGRIGDRRPADEVQHEYPDERVREAGQSGGETLGEGRHEDGVSQDDLSPETLIDDTGARSPREHGDDMPADRDLSVVSEGDIGAGEGLDEEEMARRRPLDGVPWDGKPQP</sequence>
<evidence type="ECO:0008006" key="4">
    <source>
        <dbReference type="Google" id="ProtNLM"/>
    </source>
</evidence>
<dbReference type="AlphaFoldDB" id="A0A1I1UE94"/>
<keyword evidence="3" id="KW-1185">Reference proteome</keyword>
<feature type="compositionally biased region" description="Polar residues" evidence="1">
    <location>
        <begin position="1"/>
        <end position="10"/>
    </location>
</feature>
<proteinExistence type="predicted"/>
<protein>
    <recommendedName>
        <fullName evidence="4">Phosphotransferase system, HPr-related protein</fullName>
    </recommendedName>
</protein>
<name>A0A1I1UE94_PSEOC</name>
<organism evidence="2 3">
    <name type="scientific">Pseudomonas straminea</name>
    <dbReference type="NCBI Taxonomy" id="47882"/>
    <lineage>
        <taxon>Bacteria</taxon>
        <taxon>Pseudomonadati</taxon>
        <taxon>Pseudomonadota</taxon>
        <taxon>Gammaproteobacteria</taxon>
        <taxon>Pseudomonadales</taxon>
        <taxon>Pseudomonadaceae</taxon>
        <taxon>Phytopseudomonas</taxon>
    </lineage>
</organism>
<gene>
    <name evidence="2" type="ORF">SAMN05216372_103283</name>
</gene>
<evidence type="ECO:0000313" key="2">
    <source>
        <dbReference type="EMBL" id="SFD69069.1"/>
    </source>
</evidence>
<dbReference type="EMBL" id="FOMO01000003">
    <property type="protein sequence ID" value="SFD69069.1"/>
    <property type="molecule type" value="Genomic_DNA"/>
</dbReference>
<reference evidence="3" key="1">
    <citation type="submission" date="2016-10" db="EMBL/GenBank/DDBJ databases">
        <authorList>
            <person name="Varghese N."/>
            <person name="Submissions S."/>
        </authorList>
    </citation>
    <scope>NUCLEOTIDE SEQUENCE [LARGE SCALE GENOMIC DNA]</scope>
    <source>
        <strain evidence="3">JCM 2783</strain>
    </source>
</reference>
<feature type="compositionally biased region" description="Basic and acidic residues" evidence="1">
    <location>
        <begin position="28"/>
        <end position="59"/>
    </location>
</feature>
<dbReference type="RefSeq" id="WP_093503030.1">
    <property type="nucleotide sequence ID" value="NZ_BSSG01000004.1"/>
</dbReference>
<feature type="region of interest" description="Disordered" evidence="1">
    <location>
        <begin position="1"/>
        <end position="145"/>
    </location>
</feature>
<evidence type="ECO:0000256" key="1">
    <source>
        <dbReference type="SAM" id="MobiDB-lite"/>
    </source>
</evidence>
<feature type="compositionally biased region" description="Basic and acidic residues" evidence="1">
    <location>
        <begin position="91"/>
        <end position="109"/>
    </location>
</feature>
<evidence type="ECO:0000313" key="3">
    <source>
        <dbReference type="Proteomes" id="UP000243950"/>
    </source>
</evidence>
<dbReference type="Proteomes" id="UP000243950">
    <property type="component" value="Unassembled WGS sequence"/>
</dbReference>